<feature type="region of interest" description="Disordered" evidence="1">
    <location>
        <begin position="193"/>
        <end position="224"/>
    </location>
</feature>
<comment type="caution">
    <text evidence="2">The sequence shown here is derived from an EMBL/GenBank/DDBJ whole genome shotgun (WGS) entry which is preliminary data.</text>
</comment>
<reference evidence="2 3" key="2">
    <citation type="submission" date="2019-01" db="EMBL/GenBank/DDBJ databases">
        <title>The decoding of complex shrimp genome reveals the adaptation for benthos swimmer, frequently molting mechanism and breeding impact on genome.</title>
        <authorList>
            <person name="Sun Y."/>
            <person name="Gao Y."/>
            <person name="Yu Y."/>
        </authorList>
    </citation>
    <scope>NUCLEOTIDE SEQUENCE [LARGE SCALE GENOMIC DNA]</scope>
    <source>
        <tissue evidence="2">Muscle</tissue>
    </source>
</reference>
<dbReference type="OrthoDB" id="6377195at2759"/>
<accession>A0A423TZK1</accession>
<organism evidence="2 3">
    <name type="scientific">Penaeus vannamei</name>
    <name type="common">Whiteleg shrimp</name>
    <name type="synonym">Litopenaeus vannamei</name>
    <dbReference type="NCBI Taxonomy" id="6689"/>
    <lineage>
        <taxon>Eukaryota</taxon>
        <taxon>Metazoa</taxon>
        <taxon>Ecdysozoa</taxon>
        <taxon>Arthropoda</taxon>
        <taxon>Crustacea</taxon>
        <taxon>Multicrustacea</taxon>
        <taxon>Malacostraca</taxon>
        <taxon>Eumalacostraca</taxon>
        <taxon>Eucarida</taxon>
        <taxon>Decapoda</taxon>
        <taxon>Dendrobranchiata</taxon>
        <taxon>Penaeoidea</taxon>
        <taxon>Penaeidae</taxon>
        <taxon>Penaeus</taxon>
    </lineage>
</organism>
<reference evidence="2 3" key="1">
    <citation type="submission" date="2018-04" db="EMBL/GenBank/DDBJ databases">
        <authorList>
            <person name="Zhang X."/>
            <person name="Yuan J."/>
            <person name="Li F."/>
            <person name="Xiang J."/>
        </authorList>
    </citation>
    <scope>NUCLEOTIDE SEQUENCE [LARGE SCALE GENOMIC DNA]</scope>
    <source>
        <tissue evidence="2">Muscle</tissue>
    </source>
</reference>
<sequence length="333" mass="36524">MGTANKTDTKKLYFISPSSLPLRPLLPFLSLLSLSTFTNSPYLVPRSTLLLIPHPFLPLPHSYPISILLIPPPFPPSPYSSHISTISLILPLPILLPPFPPFSTIPLPPFPPSPISTIPLIPPFSAFSPFPPSPSPPLRKASLEHKGSIAVAAVYKVRAFLGLAQCLPSLVAPRNARPLSALSAFLKRRSLGSHDDHRHHRSVGRDRWRRRTRRTRRRRSCRGRRSVDDAEDWRMQNALELVRAEDVTGCGMRLVCELAGQEEEDLVQEELAILALLGPDVKPGEGVLPPGGARGEYLQARNFGAQGGDCGAAFPMCPLNGSQLMDTVMAYLP</sequence>
<gene>
    <name evidence="2" type="ORF">C7M84_024949</name>
</gene>
<dbReference type="EMBL" id="QCYY01000907">
    <property type="protein sequence ID" value="ROT81890.1"/>
    <property type="molecule type" value="Genomic_DNA"/>
</dbReference>
<proteinExistence type="predicted"/>
<keyword evidence="3" id="KW-1185">Reference proteome</keyword>
<evidence type="ECO:0000313" key="3">
    <source>
        <dbReference type="Proteomes" id="UP000283509"/>
    </source>
</evidence>
<protein>
    <submittedName>
        <fullName evidence="2">Uncharacterized protein</fullName>
    </submittedName>
</protein>
<dbReference type="AlphaFoldDB" id="A0A423TZK1"/>
<dbReference type="Proteomes" id="UP000283509">
    <property type="component" value="Unassembled WGS sequence"/>
</dbReference>
<evidence type="ECO:0000313" key="2">
    <source>
        <dbReference type="EMBL" id="ROT81890.1"/>
    </source>
</evidence>
<name>A0A423TZK1_PENVA</name>
<evidence type="ECO:0000256" key="1">
    <source>
        <dbReference type="SAM" id="MobiDB-lite"/>
    </source>
</evidence>